<dbReference type="SMART" id="SM00701">
    <property type="entry name" value="PGRP"/>
    <property type="match status" value="1"/>
</dbReference>
<dbReference type="GO" id="GO:0008270">
    <property type="term" value="F:zinc ion binding"/>
    <property type="evidence" value="ECO:0007669"/>
    <property type="project" value="InterPro"/>
</dbReference>
<comment type="similarity">
    <text evidence="1">Belongs to the N-acetylmuramoyl-L-alanine amidase 2 family.</text>
</comment>
<organism evidence="3 4">
    <name type="scientific">Prauserella muralis</name>
    <dbReference type="NCBI Taxonomy" id="588067"/>
    <lineage>
        <taxon>Bacteria</taxon>
        <taxon>Bacillati</taxon>
        <taxon>Actinomycetota</taxon>
        <taxon>Actinomycetes</taxon>
        <taxon>Pseudonocardiales</taxon>
        <taxon>Pseudonocardiaceae</taxon>
        <taxon>Prauserella</taxon>
    </lineage>
</organism>
<dbReference type="PANTHER" id="PTHR11022">
    <property type="entry name" value="PEPTIDOGLYCAN RECOGNITION PROTEIN"/>
    <property type="match status" value="1"/>
</dbReference>
<evidence type="ECO:0000259" key="2">
    <source>
        <dbReference type="SMART" id="SM00701"/>
    </source>
</evidence>
<dbReference type="PANTHER" id="PTHR11022:SF41">
    <property type="entry name" value="PEPTIDOGLYCAN-RECOGNITION PROTEIN LC-RELATED"/>
    <property type="match status" value="1"/>
</dbReference>
<keyword evidence="4" id="KW-1185">Reference proteome</keyword>
<dbReference type="SUPFAM" id="SSF55846">
    <property type="entry name" value="N-acetylmuramoyl-L-alanine amidase-like"/>
    <property type="match status" value="1"/>
</dbReference>
<dbReference type="AlphaFoldDB" id="A0A2V4ALE6"/>
<evidence type="ECO:0000313" key="3">
    <source>
        <dbReference type="EMBL" id="PXY21115.1"/>
    </source>
</evidence>
<gene>
    <name evidence="3" type="ORF">BAY60_26990</name>
</gene>
<dbReference type="Proteomes" id="UP000249915">
    <property type="component" value="Unassembled WGS sequence"/>
</dbReference>
<dbReference type="InterPro" id="IPR036505">
    <property type="entry name" value="Amidase/PGRP_sf"/>
</dbReference>
<dbReference type="Pfam" id="PF01510">
    <property type="entry name" value="Amidase_2"/>
    <property type="match status" value="1"/>
</dbReference>
<dbReference type="EMBL" id="MASW01000006">
    <property type="protein sequence ID" value="PXY21115.1"/>
    <property type="molecule type" value="Genomic_DNA"/>
</dbReference>
<dbReference type="CDD" id="cd06583">
    <property type="entry name" value="PGRP"/>
    <property type="match status" value="1"/>
</dbReference>
<dbReference type="InterPro" id="IPR015510">
    <property type="entry name" value="PGRP"/>
</dbReference>
<evidence type="ECO:0000256" key="1">
    <source>
        <dbReference type="ARBA" id="ARBA00007553"/>
    </source>
</evidence>
<protein>
    <recommendedName>
        <fullName evidence="2">Peptidoglycan recognition protein family domain-containing protein</fullName>
    </recommendedName>
</protein>
<comment type="caution">
    <text evidence="3">The sequence shown here is derived from an EMBL/GenBank/DDBJ whole genome shotgun (WGS) entry which is preliminary data.</text>
</comment>
<feature type="domain" description="Peptidoglycan recognition protein family" evidence="2">
    <location>
        <begin position="1"/>
        <end position="147"/>
    </location>
</feature>
<dbReference type="InterPro" id="IPR002502">
    <property type="entry name" value="Amidase_domain"/>
</dbReference>
<reference evidence="3 4" key="1">
    <citation type="submission" date="2016-07" db="EMBL/GenBank/DDBJ databases">
        <title>Draft genome sequence of Prauserella muralis DSM 45305, isolated from a mould-covered wall in an indoor environment.</title>
        <authorList>
            <person name="Ruckert C."/>
            <person name="Albersmeier A."/>
            <person name="Jiang C.-L."/>
            <person name="Jiang Y."/>
            <person name="Kalinowski J."/>
            <person name="Schneider O."/>
            <person name="Winkler A."/>
            <person name="Zotchev S.B."/>
        </authorList>
    </citation>
    <scope>NUCLEOTIDE SEQUENCE [LARGE SCALE GENOMIC DNA]</scope>
    <source>
        <strain evidence="3 4">DSM 45305</strain>
    </source>
</reference>
<dbReference type="RefSeq" id="WP_112284359.1">
    <property type="nucleotide sequence ID" value="NZ_MASW01000006.1"/>
</dbReference>
<dbReference type="Gene3D" id="3.40.80.10">
    <property type="entry name" value="Peptidoglycan recognition protein-like"/>
    <property type="match status" value="1"/>
</dbReference>
<accession>A0A2V4ALE6</accession>
<dbReference type="InterPro" id="IPR006619">
    <property type="entry name" value="PGRP_domain_met/bac"/>
</dbReference>
<dbReference type="OrthoDB" id="5178799at2"/>
<name>A0A2V4ALE6_9PSEU</name>
<dbReference type="GO" id="GO:0009253">
    <property type="term" value="P:peptidoglycan catabolic process"/>
    <property type="evidence" value="ECO:0007669"/>
    <property type="project" value="InterPro"/>
</dbReference>
<dbReference type="GO" id="GO:0008745">
    <property type="term" value="F:N-acetylmuramoyl-L-alanine amidase activity"/>
    <property type="evidence" value="ECO:0007669"/>
    <property type="project" value="InterPro"/>
</dbReference>
<evidence type="ECO:0000313" key="4">
    <source>
        <dbReference type="Proteomes" id="UP000249915"/>
    </source>
</evidence>
<proteinExistence type="inferred from homology"/>
<sequence>MRIIPRSEWGARYASAYRNYDAPLPAQEVWLHHSVTVAPDVVAPFGDDYAAIRAIEQVGQDRFGWGISYTWLITPAGLIFQGHRVDGVGTHTGGRNSRARAICFVGNYEEDQPTDAQIEAAAWLLWHAHAKGWIRAPRLNGGHRDLKSTACPGRHAYDRIDDINELAAQPGGGSQPQQSTLGGLVNSVTLKDGVKEKTAFLVVPERGYRLITGVGVIDGLDLHWVKEKNFDGEDLAFHVPADPDIPGGDPWWSKPIKGGTAALVICYSLPTTDHIATAGLRKVYPS</sequence>